<feature type="transmembrane region" description="Helical" evidence="5">
    <location>
        <begin position="378"/>
        <end position="396"/>
    </location>
</feature>
<dbReference type="InterPro" id="IPR020846">
    <property type="entry name" value="MFS_dom"/>
</dbReference>
<dbReference type="SUPFAM" id="SSF103473">
    <property type="entry name" value="MFS general substrate transporter"/>
    <property type="match status" value="1"/>
</dbReference>
<comment type="caution">
    <text evidence="7">The sequence shown here is derived from an EMBL/GenBank/DDBJ whole genome shotgun (WGS) entry which is preliminary data.</text>
</comment>
<dbReference type="InterPro" id="IPR011701">
    <property type="entry name" value="MFS"/>
</dbReference>
<reference evidence="7 8" key="1">
    <citation type="submission" date="2019-06" db="EMBL/GenBank/DDBJ databases">
        <title>Genome sequence of Litorilinea aerophila BAA-2444.</title>
        <authorList>
            <person name="Maclea K.S."/>
            <person name="Maurais E.G."/>
            <person name="Iannazzi L.C."/>
        </authorList>
    </citation>
    <scope>NUCLEOTIDE SEQUENCE [LARGE SCALE GENOMIC DNA]</scope>
    <source>
        <strain evidence="7 8">ATCC BAA-2444</strain>
    </source>
</reference>
<feature type="transmembrane region" description="Helical" evidence="5">
    <location>
        <begin position="225"/>
        <end position="246"/>
    </location>
</feature>
<evidence type="ECO:0000259" key="6">
    <source>
        <dbReference type="PROSITE" id="PS50850"/>
    </source>
</evidence>
<evidence type="ECO:0000256" key="5">
    <source>
        <dbReference type="SAM" id="Phobius"/>
    </source>
</evidence>
<proteinExistence type="predicted"/>
<keyword evidence="3 5" id="KW-1133">Transmembrane helix</keyword>
<keyword evidence="8" id="KW-1185">Reference proteome</keyword>
<feature type="transmembrane region" description="Helical" evidence="5">
    <location>
        <begin position="315"/>
        <end position="336"/>
    </location>
</feature>
<dbReference type="Proteomes" id="UP000317371">
    <property type="component" value="Unassembled WGS sequence"/>
</dbReference>
<dbReference type="Pfam" id="PF07690">
    <property type="entry name" value="MFS_1"/>
    <property type="match status" value="1"/>
</dbReference>
<evidence type="ECO:0000313" key="7">
    <source>
        <dbReference type="EMBL" id="TQE96108.1"/>
    </source>
</evidence>
<dbReference type="AlphaFoldDB" id="A0A540VH64"/>
<keyword evidence="2 5" id="KW-0812">Transmembrane</keyword>
<dbReference type="InParanoid" id="A0A540VH64"/>
<dbReference type="PANTHER" id="PTHR43129:SF1">
    <property type="entry name" value="FOSMIDOMYCIN RESISTANCE PROTEIN"/>
    <property type="match status" value="1"/>
</dbReference>
<feature type="transmembrane region" description="Helical" evidence="5">
    <location>
        <begin position="345"/>
        <end position="366"/>
    </location>
</feature>
<sequence length="404" mass="43675">MAIPARQHPAPSVPDTQAAQAANRFHLDQVMTIAGGHFMHDSFSAFLAPLLPLLQDRLNIGYAVAGGLAIFTQLPSLLNPFIGYLADRVSLRYFVILAPGITATLMSFMGFAPDYLVLTLLLLAAGVSIAAFHAPAPAMIGRVAGQRIGTGMSIFMASGELGRTVGPVVAVAGVTWWGLEGLWRLAILGWLTSAVLYWRLRQVAARPPARRPGMEMVWVRVRQTFPVLAWIMLPKAFMVVAITTYLPIFMRDELQTSLWLAAASLTILEGAGVVGALTTGTLSDRLGRGRVLLLLLTLAPLLLLLFLMGPGWLTAPVLVALGLTAISPTPVLLAIVQDQFPDNRAAANGVFMFLNFIIRAVAIWTVGWLADHYGLMTAFWWSSLIALLSVPAVYWLPRQAETTG</sequence>
<organism evidence="7 8">
    <name type="scientific">Litorilinea aerophila</name>
    <dbReference type="NCBI Taxonomy" id="1204385"/>
    <lineage>
        <taxon>Bacteria</taxon>
        <taxon>Bacillati</taxon>
        <taxon>Chloroflexota</taxon>
        <taxon>Caldilineae</taxon>
        <taxon>Caldilineales</taxon>
        <taxon>Caldilineaceae</taxon>
        <taxon>Litorilinea</taxon>
    </lineage>
</organism>
<feature type="transmembrane region" description="Helical" evidence="5">
    <location>
        <begin position="291"/>
        <end position="309"/>
    </location>
</feature>
<accession>A0A540VH64</accession>
<dbReference type="CDD" id="cd17478">
    <property type="entry name" value="MFS_FsR"/>
    <property type="match status" value="1"/>
</dbReference>
<dbReference type="EMBL" id="VIGC01000009">
    <property type="protein sequence ID" value="TQE96108.1"/>
    <property type="molecule type" value="Genomic_DNA"/>
</dbReference>
<dbReference type="InterPro" id="IPR036259">
    <property type="entry name" value="MFS_trans_sf"/>
</dbReference>
<evidence type="ECO:0000313" key="8">
    <source>
        <dbReference type="Proteomes" id="UP000317371"/>
    </source>
</evidence>
<feature type="domain" description="Major facilitator superfamily (MFS) profile" evidence="6">
    <location>
        <begin position="29"/>
        <end position="401"/>
    </location>
</feature>
<keyword evidence="4 5" id="KW-0472">Membrane</keyword>
<feature type="transmembrane region" description="Helical" evidence="5">
    <location>
        <begin position="185"/>
        <end position="204"/>
    </location>
</feature>
<dbReference type="OrthoDB" id="9770492at2"/>
<dbReference type="PROSITE" id="PS50850">
    <property type="entry name" value="MFS"/>
    <property type="match status" value="1"/>
</dbReference>
<evidence type="ECO:0000256" key="3">
    <source>
        <dbReference type="ARBA" id="ARBA00022989"/>
    </source>
</evidence>
<evidence type="ECO:0000256" key="2">
    <source>
        <dbReference type="ARBA" id="ARBA00022692"/>
    </source>
</evidence>
<comment type="subcellular location">
    <subcellularLocation>
        <location evidence="1">Cell membrane</location>
        <topology evidence="1">Multi-pass membrane protein</topology>
    </subcellularLocation>
</comment>
<protein>
    <submittedName>
        <fullName evidence="7">MFS transporter</fullName>
    </submittedName>
</protein>
<feature type="transmembrane region" description="Helical" evidence="5">
    <location>
        <begin position="115"/>
        <end position="140"/>
    </location>
</feature>
<dbReference type="Gene3D" id="1.20.1250.20">
    <property type="entry name" value="MFS general substrate transporter like domains"/>
    <property type="match status" value="2"/>
</dbReference>
<evidence type="ECO:0000256" key="1">
    <source>
        <dbReference type="ARBA" id="ARBA00004651"/>
    </source>
</evidence>
<feature type="transmembrane region" description="Helical" evidence="5">
    <location>
        <begin position="161"/>
        <end position="179"/>
    </location>
</feature>
<dbReference type="RefSeq" id="WP_141609661.1">
    <property type="nucleotide sequence ID" value="NZ_VIGC02000009.1"/>
</dbReference>
<gene>
    <name evidence="7" type="ORF">FKZ61_08450</name>
</gene>
<dbReference type="PANTHER" id="PTHR43129">
    <property type="entry name" value="FOSMIDOMYCIN RESISTANCE PROTEIN"/>
    <property type="match status" value="1"/>
</dbReference>
<dbReference type="GO" id="GO:0022857">
    <property type="term" value="F:transmembrane transporter activity"/>
    <property type="evidence" value="ECO:0007669"/>
    <property type="project" value="InterPro"/>
</dbReference>
<dbReference type="GO" id="GO:0005886">
    <property type="term" value="C:plasma membrane"/>
    <property type="evidence" value="ECO:0007669"/>
    <property type="project" value="UniProtKB-SubCell"/>
</dbReference>
<feature type="transmembrane region" description="Helical" evidence="5">
    <location>
        <begin position="60"/>
        <end position="78"/>
    </location>
</feature>
<name>A0A540VH64_9CHLR</name>
<feature type="transmembrane region" description="Helical" evidence="5">
    <location>
        <begin position="90"/>
        <end position="109"/>
    </location>
</feature>
<feature type="transmembrane region" description="Helical" evidence="5">
    <location>
        <begin position="258"/>
        <end position="279"/>
    </location>
</feature>
<evidence type="ECO:0000256" key="4">
    <source>
        <dbReference type="ARBA" id="ARBA00023136"/>
    </source>
</evidence>